<dbReference type="AlphaFoldDB" id="A0A6H2GZ94"/>
<evidence type="ECO:0000313" key="4">
    <source>
        <dbReference type="Proteomes" id="UP000502136"/>
    </source>
</evidence>
<evidence type="ECO:0000259" key="2">
    <source>
        <dbReference type="Pfam" id="PF18894"/>
    </source>
</evidence>
<accession>A0A6H2GZ94</accession>
<feature type="region of interest" description="Disordered" evidence="1">
    <location>
        <begin position="163"/>
        <end position="214"/>
    </location>
</feature>
<keyword evidence="4" id="KW-1185">Reference proteome</keyword>
<dbReference type="EMBL" id="CP051428">
    <property type="protein sequence ID" value="QJC52725.1"/>
    <property type="molecule type" value="Genomic_DNA"/>
</dbReference>
<dbReference type="Proteomes" id="UP000502136">
    <property type="component" value="Chromosome"/>
</dbReference>
<dbReference type="KEGG" id="palr:HGI30_14925"/>
<evidence type="ECO:0000256" key="1">
    <source>
        <dbReference type="SAM" id="MobiDB-lite"/>
    </source>
</evidence>
<organism evidence="3 4">
    <name type="scientific">Paenibacillus albicereus</name>
    <dbReference type="NCBI Taxonomy" id="2726185"/>
    <lineage>
        <taxon>Bacteria</taxon>
        <taxon>Bacillati</taxon>
        <taxon>Bacillota</taxon>
        <taxon>Bacilli</taxon>
        <taxon>Bacillales</taxon>
        <taxon>Paenibacillaceae</taxon>
        <taxon>Paenibacillus</taxon>
    </lineage>
</organism>
<protein>
    <recommendedName>
        <fullName evidence="2">Putative phage metallopeptidase domain-containing protein</fullName>
    </recommendedName>
</protein>
<dbReference type="InterPro" id="IPR043998">
    <property type="entry name" value="Put_Metallopep"/>
</dbReference>
<name>A0A6H2GZ94_9BACL</name>
<feature type="domain" description="Putative phage metallopeptidase" evidence="2">
    <location>
        <begin position="12"/>
        <end position="150"/>
    </location>
</feature>
<dbReference type="Pfam" id="PF18894">
    <property type="entry name" value="PhageMetallopep"/>
    <property type="match status" value="1"/>
</dbReference>
<evidence type="ECO:0000313" key="3">
    <source>
        <dbReference type="EMBL" id="QJC52725.1"/>
    </source>
</evidence>
<reference evidence="3 4" key="1">
    <citation type="submission" date="2020-04" db="EMBL/GenBank/DDBJ databases">
        <title>Novel Paenibacillus strain UniB2 isolated from commercial digestive syrup.</title>
        <authorList>
            <person name="Thorat V."/>
            <person name="Kirdat K."/>
            <person name="Tiwarekar B."/>
            <person name="Yadav A."/>
        </authorList>
    </citation>
    <scope>NUCLEOTIDE SEQUENCE [LARGE SCALE GENOMIC DNA]</scope>
    <source>
        <strain evidence="3 4">UniB2</strain>
    </source>
</reference>
<dbReference type="RefSeq" id="WP_168908277.1">
    <property type="nucleotide sequence ID" value="NZ_CP051428.1"/>
</dbReference>
<gene>
    <name evidence="3" type="ORF">HGI30_14925</name>
</gene>
<proteinExistence type="predicted"/>
<sequence>MARAPKKEKYLSDAPQEVYGLLHELIEKHHDDLGDSHIIIKMRHGGWKAKGKMVFGKFAIFNELYRQETKKDAALILNADAWAVMKPNQKRYILDHQLYSLEVSTNKDGDIKEAADGRPILKSIPPDIEAFNNVIRRHGIAMDEIKSFSKALDEAGQLTIEDVTASSQESQEPAGHADSDPDEEYDERRQVTLEQAAAAADDPMDGVDPHSVPF</sequence>